<evidence type="ECO:0000256" key="1">
    <source>
        <dbReference type="ARBA" id="ARBA00004141"/>
    </source>
</evidence>
<dbReference type="AlphaFoldDB" id="A0A3D8QBH9"/>
<dbReference type="GO" id="GO:0022857">
    <property type="term" value="F:transmembrane transporter activity"/>
    <property type="evidence" value="ECO:0007669"/>
    <property type="project" value="InterPro"/>
</dbReference>
<feature type="transmembrane region" description="Helical" evidence="6">
    <location>
        <begin position="142"/>
        <end position="164"/>
    </location>
</feature>
<dbReference type="InterPro" id="IPR036259">
    <property type="entry name" value="MFS_trans_sf"/>
</dbReference>
<evidence type="ECO:0000256" key="4">
    <source>
        <dbReference type="ARBA" id="ARBA00022989"/>
    </source>
</evidence>
<keyword evidence="5 6" id="KW-0472">Membrane</keyword>
<feature type="transmembrane region" description="Helical" evidence="6">
    <location>
        <begin position="432"/>
        <end position="460"/>
    </location>
</feature>
<feature type="transmembrane region" description="Helical" evidence="6">
    <location>
        <begin position="176"/>
        <end position="197"/>
    </location>
</feature>
<evidence type="ECO:0000313" key="8">
    <source>
        <dbReference type="EMBL" id="RDW59202.1"/>
    </source>
</evidence>
<dbReference type="FunFam" id="1.20.1250.20:FF:000018">
    <property type="entry name" value="MFS transporter permease"/>
    <property type="match status" value="1"/>
</dbReference>
<dbReference type="GO" id="GO:0016020">
    <property type="term" value="C:membrane"/>
    <property type="evidence" value="ECO:0007669"/>
    <property type="project" value="UniProtKB-SubCell"/>
</dbReference>
<dbReference type="EMBL" id="PDLN01000020">
    <property type="protein sequence ID" value="RDW59202.1"/>
    <property type="molecule type" value="Genomic_DNA"/>
</dbReference>
<feature type="transmembrane region" description="Helical" evidence="6">
    <location>
        <begin position="344"/>
        <end position="364"/>
    </location>
</feature>
<feature type="transmembrane region" description="Helical" evidence="6">
    <location>
        <begin position="116"/>
        <end position="136"/>
    </location>
</feature>
<dbReference type="PANTHER" id="PTHR43791:SF24">
    <property type="entry name" value="NICOTINIC ACID PLASMA MEMBRANE TRANSPORTER"/>
    <property type="match status" value="1"/>
</dbReference>
<reference evidence="8 9" key="1">
    <citation type="journal article" date="2018" name="IMA Fungus">
        <title>IMA Genome-F 9: Draft genome sequence of Annulohypoxylon stygium, Aspergillus mulundensis, Berkeleyomyces basicola (syn. Thielaviopsis basicola), Ceratocystis smalleyi, two Cercospora beticola strains, Coleophoma cylindrospora, Fusarium fracticaudum, Phialophora cf. hyalina, and Morchella septimelata.</title>
        <authorList>
            <person name="Wingfield B.D."/>
            <person name="Bills G.F."/>
            <person name="Dong Y."/>
            <person name="Huang W."/>
            <person name="Nel W.J."/>
            <person name="Swalarsk-Parry B.S."/>
            <person name="Vaghefi N."/>
            <person name="Wilken P.M."/>
            <person name="An Z."/>
            <person name="de Beer Z.W."/>
            <person name="De Vos L."/>
            <person name="Chen L."/>
            <person name="Duong T.A."/>
            <person name="Gao Y."/>
            <person name="Hammerbacher A."/>
            <person name="Kikkert J.R."/>
            <person name="Li Y."/>
            <person name="Li H."/>
            <person name="Li K."/>
            <person name="Li Q."/>
            <person name="Liu X."/>
            <person name="Ma X."/>
            <person name="Naidoo K."/>
            <person name="Pethybridge S.J."/>
            <person name="Sun J."/>
            <person name="Steenkamp E.T."/>
            <person name="van der Nest M.A."/>
            <person name="van Wyk S."/>
            <person name="Wingfield M.J."/>
            <person name="Xiong C."/>
            <person name="Yue Q."/>
            <person name="Zhang X."/>
        </authorList>
    </citation>
    <scope>NUCLEOTIDE SEQUENCE [LARGE SCALE GENOMIC DNA]</scope>
    <source>
        <strain evidence="8 9">BP5796</strain>
    </source>
</reference>
<dbReference type="PANTHER" id="PTHR43791">
    <property type="entry name" value="PERMEASE-RELATED"/>
    <property type="match status" value="1"/>
</dbReference>
<feature type="domain" description="Major facilitator superfamily (MFS) profile" evidence="7">
    <location>
        <begin position="50"/>
        <end position="464"/>
    </location>
</feature>
<name>A0A3D8QBH9_9HELO</name>
<feature type="transmembrane region" description="Helical" evidence="6">
    <location>
        <begin position="87"/>
        <end position="109"/>
    </location>
</feature>
<feature type="transmembrane region" description="Helical" evidence="6">
    <location>
        <begin position="317"/>
        <end position="337"/>
    </location>
</feature>
<evidence type="ECO:0000313" key="9">
    <source>
        <dbReference type="Proteomes" id="UP000256328"/>
    </source>
</evidence>
<feature type="transmembrane region" description="Helical" evidence="6">
    <location>
        <begin position="288"/>
        <end position="305"/>
    </location>
</feature>
<sequence>MATDKVVSKTSVDYNIGITEPLAERIIQPDDIYIDPVAEAKALKKCDWILIPLFSITFMFAFLDRSNIGNAQSAGLETSLNMSAQQYANAVLFFYVTYVPFEVPGSLLVKKIRPSILLPIWMLGWSITCIGTGFMTTPGQFYASRLLIGLFESGMAPGLAITLTTFYTPAEQGRRFYYLYTSAGLAGAFGGLFAYGILQMDGIQGLEGWRWLFILEGVISCFIAAVLWVLMPDNPATAVFLNAADKEVFRLREQKHAAYTAINERFDKAEIWACFTDPKIYLSGGVQFFGDVISLGSSTFLPIIIKSFGFATIETQLLLIPVYTWGTLLYVGISFWSDRVKSRVVFMLPGAVSCIIGYALYIGVPSSLRGVLYFSQFFLLPGIYTLLGMNYIWMLNSHAGYYKRATAVGMNLTMGNAAGLIIGQIYKDKNSAGKYIIGSAVSLGSAGCAIIMMAFLYFYLRRQNRIRDALTPEERQQWVDAGKKGDAHPDFRFLL</sequence>
<evidence type="ECO:0000256" key="6">
    <source>
        <dbReference type="SAM" id="Phobius"/>
    </source>
</evidence>
<organism evidence="8 9">
    <name type="scientific">Coleophoma crateriformis</name>
    <dbReference type="NCBI Taxonomy" id="565419"/>
    <lineage>
        <taxon>Eukaryota</taxon>
        <taxon>Fungi</taxon>
        <taxon>Dikarya</taxon>
        <taxon>Ascomycota</taxon>
        <taxon>Pezizomycotina</taxon>
        <taxon>Leotiomycetes</taxon>
        <taxon>Helotiales</taxon>
        <taxon>Dermateaceae</taxon>
        <taxon>Coleophoma</taxon>
    </lineage>
</organism>
<keyword evidence="3 6" id="KW-0812">Transmembrane</keyword>
<dbReference type="Pfam" id="PF07690">
    <property type="entry name" value="MFS_1"/>
    <property type="match status" value="1"/>
</dbReference>
<evidence type="ECO:0000256" key="2">
    <source>
        <dbReference type="ARBA" id="ARBA00022448"/>
    </source>
</evidence>
<dbReference type="InterPro" id="IPR011701">
    <property type="entry name" value="MFS"/>
</dbReference>
<keyword evidence="9" id="KW-1185">Reference proteome</keyword>
<dbReference type="InterPro" id="IPR020846">
    <property type="entry name" value="MFS_dom"/>
</dbReference>
<feature type="transmembrane region" description="Helical" evidence="6">
    <location>
        <begin position="209"/>
        <end position="230"/>
    </location>
</feature>
<proteinExistence type="predicted"/>
<accession>A0A3D8QBH9</accession>
<gene>
    <name evidence="8" type="ORF">BP5796_12126</name>
</gene>
<evidence type="ECO:0000256" key="5">
    <source>
        <dbReference type="ARBA" id="ARBA00023136"/>
    </source>
</evidence>
<feature type="transmembrane region" description="Helical" evidence="6">
    <location>
        <begin position="405"/>
        <end position="426"/>
    </location>
</feature>
<evidence type="ECO:0000259" key="7">
    <source>
        <dbReference type="PROSITE" id="PS50850"/>
    </source>
</evidence>
<dbReference type="Proteomes" id="UP000256328">
    <property type="component" value="Unassembled WGS sequence"/>
</dbReference>
<dbReference type="OrthoDB" id="2962993at2759"/>
<dbReference type="PROSITE" id="PS50850">
    <property type="entry name" value="MFS"/>
    <property type="match status" value="1"/>
</dbReference>
<feature type="transmembrane region" description="Helical" evidence="6">
    <location>
        <begin position="46"/>
        <end position="63"/>
    </location>
</feature>
<comment type="caution">
    <text evidence="8">The sequence shown here is derived from an EMBL/GenBank/DDBJ whole genome shotgun (WGS) entry which is preliminary data.</text>
</comment>
<protein>
    <recommendedName>
        <fullName evidence="7">Major facilitator superfamily (MFS) profile domain-containing protein</fullName>
    </recommendedName>
</protein>
<feature type="transmembrane region" description="Helical" evidence="6">
    <location>
        <begin position="370"/>
        <end position="393"/>
    </location>
</feature>
<comment type="subcellular location">
    <subcellularLocation>
        <location evidence="1">Membrane</location>
        <topology evidence="1">Multi-pass membrane protein</topology>
    </subcellularLocation>
</comment>
<keyword evidence="2" id="KW-0813">Transport</keyword>
<dbReference type="SUPFAM" id="SSF103473">
    <property type="entry name" value="MFS general substrate transporter"/>
    <property type="match status" value="1"/>
</dbReference>
<evidence type="ECO:0000256" key="3">
    <source>
        <dbReference type="ARBA" id="ARBA00022692"/>
    </source>
</evidence>
<keyword evidence="4 6" id="KW-1133">Transmembrane helix</keyword>
<dbReference type="Gene3D" id="1.20.1250.20">
    <property type="entry name" value="MFS general substrate transporter like domains"/>
    <property type="match status" value="2"/>
</dbReference>